<evidence type="ECO:0000313" key="2">
    <source>
        <dbReference type="Proteomes" id="UP000267268"/>
    </source>
</evidence>
<gene>
    <name evidence="1" type="ORF">EI427_21115</name>
</gene>
<dbReference type="EMBL" id="CP034563">
    <property type="protein sequence ID" value="AZQ64727.1"/>
    <property type="molecule type" value="Genomic_DNA"/>
</dbReference>
<dbReference type="KEGG" id="fll:EI427_21115"/>
<name>A0A3S9P966_9BACT</name>
<organism evidence="1 2">
    <name type="scientific">Flammeovirga pectinis</name>
    <dbReference type="NCBI Taxonomy" id="2494373"/>
    <lineage>
        <taxon>Bacteria</taxon>
        <taxon>Pseudomonadati</taxon>
        <taxon>Bacteroidota</taxon>
        <taxon>Cytophagia</taxon>
        <taxon>Cytophagales</taxon>
        <taxon>Flammeovirgaceae</taxon>
        <taxon>Flammeovirga</taxon>
    </lineage>
</organism>
<proteinExistence type="predicted"/>
<protein>
    <submittedName>
        <fullName evidence="1">Uncharacterized protein</fullName>
    </submittedName>
</protein>
<evidence type="ECO:0000313" key="1">
    <source>
        <dbReference type="EMBL" id="AZQ64727.1"/>
    </source>
</evidence>
<accession>A0A3S9P966</accession>
<dbReference type="AlphaFoldDB" id="A0A3S9P966"/>
<dbReference type="RefSeq" id="WP_126618718.1">
    <property type="nucleotide sequence ID" value="NZ_CP034563.1"/>
</dbReference>
<dbReference type="Proteomes" id="UP000267268">
    <property type="component" value="Chromosome 2"/>
</dbReference>
<reference evidence="1 2" key="1">
    <citation type="submission" date="2018-12" db="EMBL/GenBank/DDBJ databases">
        <title>Flammeovirga pectinis sp. nov., isolated from the gut of the Korean scallop, Patinopecten yessoensis.</title>
        <authorList>
            <person name="Bae J.-W."/>
            <person name="Jeong Y.-S."/>
            <person name="Kang W."/>
        </authorList>
    </citation>
    <scope>NUCLEOTIDE SEQUENCE [LARGE SCALE GENOMIC DNA]</scope>
    <source>
        <strain evidence="1 2">L12M1</strain>
    </source>
</reference>
<keyword evidence="2" id="KW-1185">Reference proteome</keyword>
<sequence>MQTINFNDTLNDQNVSIYVSSQEEAQNFIDQMYAKHKKYSMEASKGEYAADKGETTRQLLSSQITLLQNNISNLDEVLATQSNGPLKDKTQLERDKAFVKVRELLIRYEAKCGYGYIENSFETAIEIAFKHELIESIKVVVDYANLQGWTVNDYELFTATVTV</sequence>
<dbReference type="OrthoDB" id="978745at2"/>